<proteinExistence type="predicted"/>
<dbReference type="AlphaFoldDB" id="A0A835V0M6"/>
<reference evidence="1 2" key="1">
    <citation type="journal article" date="2020" name="Nat. Food">
        <title>A phased Vanilla planifolia genome enables genetic improvement of flavour and production.</title>
        <authorList>
            <person name="Hasing T."/>
            <person name="Tang H."/>
            <person name="Brym M."/>
            <person name="Khazi F."/>
            <person name="Huang T."/>
            <person name="Chambers A.H."/>
        </authorList>
    </citation>
    <scope>NUCLEOTIDE SEQUENCE [LARGE SCALE GENOMIC DNA]</scope>
    <source>
        <tissue evidence="1">Leaf</tissue>
    </source>
</reference>
<dbReference type="EMBL" id="JADCNL010000005">
    <property type="protein sequence ID" value="KAG0481057.1"/>
    <property type="molecule type" value="Genomic_DNA"/>
</dbReference>
<sequence>MPLCSDPWGTSRREEGVTVVHGLLPPTKTPPICVKCCRGTVGPGNRRVVHHDEPGTVGKPGRYRIGFNTGLRPSHPAVPAEAPL</sequence>
<dbReference type="Proteomes" id="UP000636800">
    <property type="component" value="Chromosome 5"/>
</dbReference>
<evidence type="ECO:0000313" key="2">
    <source>
        <dbReference type="Proteomes" id="UP000636800"/>
    </source>
</evidence>
<protein>
    <submittedName>
        <fullName evidence="1">Uncharacterized protein</fullName>
    </submittedName>
</protein>
<dbReference type="OrthoDB" id="72851at2759"/>
<accession>A0A835V0M6</accession>
<keyword evidence="2" id="KW-1185">Reference proteome</keyword>
<gene>
    <name evidence="1" type="ORF">HPP92_011915</name>
</gene>
<name>A0A835V0M6_VANPL</name>
<evidence type="ECO:0000313" key="1">
    <source>
        <dbReference type="EMBL" id="KAG0481057.1"/>
    </source>
</evidence>
<organism evidence="1 2">
    <name type="scientific">Vanilla planifolia</name>
    <name type="common">Vanilla</name>
    <dbReference type="NCBI Taxonomy" id="51239"/>
    <lineage>
        <taxon>Eukaryota</taxon>
        <taxon>Viridiplantae</taxon>
        <taxon>Streptophyta</taxon>
        <taxon>Embryophyta</taxon>
        <taxon>Tracheophyta</taxon>
        <taxon>Spermatophyta</taxon>
        <taxon>Magnoliopsida</taxon>
        <taxon>Liliopsida</taxon>
        <taxon>Asparagales</taxon>
        <taxon>Orchidaceae</taxon>
        <taxon>Vanilloideae</taxon>
        <taxon>Vanilleae</taxon>
        <taxon>Vanilla</taxon>
    </lineage>
</organism>
<comment type="caution">
    <text evidence="1">The sequence shown here is derived from an EMBL/GenBank/DDBJ whole genome shotgun (WGS) entry which is preliminary data.</text>
</comment>